<keyword evidence="6 11" id="KW-0106">Calcium</keyword>
<dbReference type="CDD" id="cd11304">
    <property type="entry name" value="Cadherin_repeat"/>
    <property type="match status" value="2"/>
</dbReference>
<dbReference type="InterPro" id="IPR015919">
    <property type="entry name" value="Cadherin-like_sf"/>
</dbReference>
<evidence type="ECO:0000256" key="10">
    <source>
        <dbReference type="ARBA" id="ARBA00023180"/>
    </source>
</evidence>
<dbReference type="SUPFAM" id="SSF49313">
    <property type="entry name" value="Cadherin-like"/>
    <property type="match status" value="2"/>
</dbReference>
<dbReference type="PROSITE" id="PS00232">
    <property type="entry name" value="CADHERIN_1"/>
    <property type="match status" value="1"/>
</dbReference>
<dbReference type="Proteomes" id="UP000695026">
    <property type="component" value="Unplaced"/>
</dbReference>
<dbReference type="GO" id="GO:0005509">
    <property type="term" value="F:calcium ion binding"/>
    <property type="evidence" value="ECO:0007669"/>
    <property type="project" value="UniProtKB-UniRule"/>
</dbReference>
<dbReference type="PANTHER" id="PTHR24028:SF118">
    <property type="entry name" value="PROTOCADHERIN BETA-1"/>
    <property type="match status" value="1"/>
</dbReference>
<evidence type="ECO:0000256" key="7">
    <source>
        <dbReference type="ARBA" id="ARBA00022889"/>
    </source>
</evidence>
<keyword evidence="8" id="KW-1133">Transmembrane helix</keyword>
<evidence type="ECO:0000256" key="11">
    <source>
        <dbReference type="PROSITE-ProRule" id="PRU00043"/>
    </source>
</evidence>
<dbReference type="Pfam" id="PF00028">
    <property type="entry name" value="Cadherin"/>
    <property type="match status" value="1"/>
</dbReference>
<name>A0A9F5JG77_PYTBI</name>
<dbReference type="FunFam" id="2.60.40.60:FF:000007">
    <property type="entry name" value="Protocadherin alpha 2"/>
    <property type="match status" value="1"/>
</dbReference>
<keyword evidence="3" id="KW-0812">Transmembrane</keyword>
<evidence type="ECO:0000313" key="14">
    <source>
        <dbReference type="RefSeq" id="XP_025033406.1"/>
    </source>
</evidence>
<protein>
    <submittedName>
        <fullName evidence="14">Protocadherin beta-16-like</fullName>
    </submittedName>
</protein>
<dbReference type="InterPro" id="IPR002126">
    <property type="entry name" value="Cadherin-like_dom"/>
</dbReference>
<dbReference type="GO" id="GO:0007156">
    <property type="term" value="P:homophilic cell adhesion via plasma membrane adhesion molecules"/>
    <property type="evidence" value="ECO:0007669"/>
    <property type="project" value="InterPro"/>
</dbReference>
<dbReference type="PRINTS" id="PR00205">
    <property type="entry name" value="CADHERIN"/>
</dbReference>
<dbReference type="PROSITE" id="PS50268">
    <property type="entry name" value="CADHERIN_2"/>
    <property type="match status" value="2"/>
</dbReference>
<evidence type="ECO:0000256" key="6">
    <source>
        <dbReference type="ARBA" id="ARBA00022837"/>
    </source>
</evidence>
<dbReference type="GeneID" id="112543392"/>
<feature type="non-terminal residue" evidence="14">
    <location>
        <position position="178"/>
    </location>
</feature>
<reference evidence="14" key="1">
    <citation type="submission" date="2025-08" db="UniProtKB">
        <authorList>
            <consortium name="RefSeq"/>
        </authorList>
    </citation>
    <scope>IDENTIFICATION</scope>
    <source>
        <tissue evidence="14">Liver</tissue>
    </source>
</reference>
<dbReference type="Gene3D" id="2.60.40.60">
    <property type="entry name" value="Cadherins"/>
    <property type="match status" value="2"/>
</dbReference>
<evidence type="ECO:0000256" key="3">
    <source>
        <dbReference type="ARBA" id="ARBA00022692"/>
    </source>
</evidence>
<comment type="subcellular location">
    <subcellularLocation>
        <location evidence="1">Cell membrane</location>
        <topology evidence="1">Single-pass type I membrane protein</topology>
    </subcellularLocation>
</comment>
<dbReference type="InterPro" id="IPR020894">
    <property type="entry name" value="Cadherin_CS"/>
</dbReference>
<evidence type="ECO:0000256" key="2">
    <source>
        <dbReference type="ARBA" id="ARBA00022475"/>
    </source>
</evidence>
<dbReference type="InterPro" id="IPR050174">
    <property type="entry name" value="Protocadherin/Cadherin-CA"/>
</dbReference>
<keyword evidence="2" id="KW-1003">Cell membrane</keyword>
<dbReference type="RefSeq" id="XP_025033406.1">
    <property type="nucleotide sequence ID" value="XM_025177638.1"/>
</dbReference>
<organism evidence="13 14">
    <name type="scientific">Python bivittatus</name>
    <name type="common">Burmese python</name>
    <name type="synonym">Python molurus bivittatus</name>
    <dbReference type="NCBI Taxonomy" id="176946"/>
    <lineage>
        <taxon>Eukaryota</taxon>
        <taxon>Metazoa</taxon>
        <taxon>Chordata</taxon>
        <taxon>Craniata</taxon>
        <taxon>Vertebrata</taxon>
        <taxon>Euteleostomi</taxon>
        <taxon>Lepidosauria</taxon>
        <taxon>Squamata</taxon>
        <taxon>Bifurcata</taxon>
        <taxon>Unidentata</taxon>
        <taxon>Episquamata</taxon>
        <taxon>Toxicofera</taxon>
        <taxon>Serpentes</taxon>
        <taxon>Henophidia</taxon>
        <taxon>Pythonidae</taxon>
        <taxon>Python</taxon>
    </lineage>
</organism>
<keyword evidence="13" id="KW-1185">Reference proteome</keyword>
<evidence type="ECO:0000256" key="4">
    <source>
        <dbReference type="ARBA" id="ARBA00022729"/>
    </source>
</evidence>
<gene>
    <name evidence="14" type="primary">LOC112543392</name>
</gene>
<feature type="domain" description="Cadherin" evidence="12">
    <location>
        <begin position="23"/>
        <end position="131"/>
    </location>
</feature>
<evidence type="ECO:0000256" key="5">
    <source>
        <dbReference type="ARBA" id="ARBA00022737"/>
    </source>
</evidence>
<evidence type="ECO:0000259" key="12">
    <source>
        <dbReference type="PROSITE" id="PS50268"/>
    </source>
</evidence>
<dbReference type="SMART" id="SM00112">
    <property type="entry name" value="CA"/>
    <property type="match status" value="1"/>
</dbReference>
<dbReference type="GO" id="GO:0005886">
    <property type="term" value="C:plasma membrane"/>
    <property type="evidence" value="ECO:0007669"/>
    <property type="project" value="UniProtKB-SubCell"/>
</dbReference>
<dbReference type="PANTHER" id="PTHR24028">
    <property type="entry name" value="CADHERIN-87A"/>
    <property type="match status" value="1"/>
</dbReference>
<dbReference type="OrthoDB" id="6252479at2759"/>
<dbReference type="AlphaFoldDB" id="A0A9F5JG77"/>
<feature type="domain" description="Cadherin" evidence="12">
    <location>
        <begin position="132"/>
        <end position="170"/>
    </location>
</feature>
<keyword evidence="10" id="KW-0325">Glycoprotein</keyword>
<keyword evidence="4" id="KW-0732">Signal</keyword>
<sequence>NPLDIFNIEIKIEDVNDNAPKFWKNEVVVDIPETVPESTIFPLESAQDEDLGENSIQNYTLSHNEHFRLEIHKNEDGSNNMYLILKKILDRETMPHLELILTAIDGGVPKKTGTVQININVLDNNDNFPLFSKSEYKVRIKENIPKGTLVIKVEASDLDFGSNAQILYSFHRVPERIS</sequence>
<dbReference type="OMA" id="AEYHVEV"/>
<keyword evidence="7" id="KW-0130">Cell adhesion</keyword>
<evidence type="ECO:0000256" key="9">
    <source>
        <dbReference type="ARBA" id="ARBA00023136"/>
    </source>
</evidence>
<feature type="non-terminal residue" evidence="14">
    <location>
        <position position="1"/>
    </location>
</feature>
<evidence type="ECO:0000256" key="1">
    <source>
        <dbReference type="ARBA" id="ARBA00004251"/>
    </source>
</evidence>
<evidence type="ECO:0000256" key="8">
    <source>
        <dbReference type="ARBA" id="ARBA00022989"/>
    </source>
</evidence>
<evidence type="ECO:0000313" key="13">
    <source>
        <dbReference type="Proteomes" id="UP000695026"/>
    </source>
</evidence>
<keyword evidence="5" id="KW-0677">Repeat</keyword>
<dbReference type="KEGG" id="pbi:112543392"/>
<proteinExistence type="predicted"/>
<keyword evidence="9" id="KW-0472">Membrane</keyword>
<accession>A0A9F5JG77</accession>